<name>A0A0F9U549_9ZZZZ</name>
<protein>
    <submittedName>
        <fullName evidence="1">Uncharacterized protein</fullName>
    </submittedName>
</protein>
<dbReference type="EMBL" id="LAZR01000129">
    <property type="protein sequence ID" value="KKN88345.1"/>
    <property type="molecule type" value="Genomic_DNA"/>
</dbReference>
<proteinExistence type="predicted"/>
<gene>
    <name evidence="1" type="ORF">LCGC14_0249080</name>
</gene>
<dbReference type="AlphaFoldDB" id="A0A0F9U549"/>
<comment type="caution">
    <text evidence="1">The sequence shown here is derived from an EMBL/GenBank/DDBJ whole genome shotgun (WGS) entry which is preliminary data.</text>
</comment>
<evidence type="ECO:0000313" key="1">
    <source>
        <dbReference type="EMBL" id="KKN88345.1"/>
    </source>
</evidence>
<sequence>MCEKEKVFCGLLSKAYIEGRRKSWCVCHKCKVVFEDDCPIVGSIKCPGCGHILERKVSLRLAKELIGVPV</sequence>
<organism evidence="1">
    <name type="scientific">marine sediment metagenome</name>
    <dbReference type="NCBI Taxonomy" id="412755"/>
    <lineage>
        <taxon>unclassified sequences</taxon>
        <taxon>metagenomes</taxon>
        <taxon>ecological metagenomes</taxon>
    </lineage>
</organism>
<reference evidence="1" key="1">
    <citation type="journal article" date="2015" name="Nature">
        <title>Complex archaea that bridge the gap between prokaryotes and eukaryotes.</title>
        <authorList>
            <person name="Spang A."/>
            <person name="Saw J.H."/>
            <person name="Jorgensen S.L."/>
            <person name="Zaremba-Niedzwiedzka K."/>
            <person name="Martijn J."/>
            <person name="Lind A.E."/>
            <person name="van Eijk R."/>
            <person name="Schleper C."/>
            <person name="Guy L."/>
            <person name="Ettema T.J."/>
        </authorList>
    </citation>
    <scope>NUCLEOTIDE SEQUENCE</scope>
</reference>
<accession>A0A0F9U549</accession>